<keyword evidence="1" id="KW-0520">NAD</keyword>
<feature type="domain" description="NAD-dependent epimerase/dehydratase" evidence="2">
    <location>
        <begin position="3"/>
        <end position="269"/>
    </location>
</feature>
<protein>
    <submittedName>
        <fullName evidence="3">NAD-dependent epimerase</fullName>
    </submittedName>
</protein>
<reference evidence="3" key="1">
    <citation type="journal article" date="2014" name="Int. J. Syst. Evol. Microbiol.">
        <title>Complete genome sequence of Corynebacterium casei LMG S-19264T (=DSM 44701T), isolated from a smear-ripened cheese.</title>
        <authorList>
            <consortium name="US DOE Joint Genome Institute (JGI-PGF)"/>
            <person name="Walter F."/>
            <person name="Albersmeier A."/>
            <person name="Kalinowski J."/>
            <person name="Ruckert C."/>
        </authorList>
    </citation>
    <scope>NUCLEOTIDE SEQUENCE</scope>
    <source>
        <strain evidence="3">KCTC 12113</strain>
    </source>
</reference>
<accession>A0A918J6B5</accession>
<reference evidence="3" key="2">
    <citation type="submission" date="2020-09" db="EMBL/GenBank/DDBJ databases">
        <authorList>
            <person name="Sun Q."/>
            <person name="Kim S."/>
        </authorList>
    </citation>
    <scope>NUCLEOTIDE SEQUENCE</scope>
    <source>
        <strain evidence="3">KCTC 12113</strain>
    </source>
</reference>
<dbReference type="InterPro" id="IPR001509">
    <property type="entry name" value="Epimerase_deHydtase"/>
</dbReference>
<sequence>MKILVTGSAGFIGFHVSLSLIKRGHEVVGVDNINMYYDPSLKFARLGELGITKEQASEHNTLCQSSTYGDRFKFIRLGIEEKNHLSVIFKTHKFDKVCHLAAQAGVRYSLENPDAYINSNLVGFSTILECCRHHDIKHLVYASSSSVYGLNKKVPFQEDDQVDHPISLYAATKKSNELMAHSYSHLFNIPTTGLRFFTVYGPWGRPDMALFLFTDAITKEQPIKVFNKGEMERDFTYIDDITEGVVKVMEKSEEERIKNNEYYKIYNIGNNKSEKLMDFIKEIEKHLGKKAITNMLPMQPGDVQKTWANIDLLIKDYGYHPSTTISDGVKSFTEWYKSYFKV</sequence>
<dbReference type="RefSeq" id="WP_026814896.1">
    <property type="nucleotide sequence ID" value="NZ_BMWP01000048.1"/>
</dbReference>
<dbReference type="PRINTS" id="PR01713">
    <property type="entry name" value="NUCEPIMERASE"/>
</dbReference>
<comment type="caution">
    <text evidence="3">The sequence shown here is derived from an EMBL/GenBank/DDBJ whole genome shotgun (WGS) entry which is preliminary data.</text>
</comment>
<dbReference type="InterPro" id="IPR036291">
    <property type="entry name" value="NAD(P)-bd_dom_sf"/>
</dbReference>
<keyword evidence="4" id="KW-1185">Reference proteome</keyword>
<dbReference type="Pfam" id="PF01370">
    <property type="entry name" value="Epimerase"/>
    <property type="match status" value="1"/>
</dbReference>
<dbReference type="Gene3D" id="3.40.50.720">
    <property type="entry name" value="NAD(P)-binding Rossmann-like Domain"/>
    <property type="match status" value="1"/>
</dbReference>
<gene>
    <name evidence="3" type="ORF">GCM10007383_38210</name>
</gene>
<proteinExistence type="predicted"/>
<evidence type="ECO:0000259" key="2">
    <source>
        <dbReference type="Pfam" id="PF01370"/>
    </source>
</evidence>
<dbReference type="EMBL" id="BMWP01000048">
    <property type="protein sequence ID" value="GGW50884.1"/>
    <property type="molecule type" value="Genomic_DNA"/>
</dbReference>
<dbReference type="CDD" id="cd05253">
    <property type="entry name" value="UDP_GE_SDE_e"/>
    <property type="match status" value="1"/>
</dbReference>
<dbReference type="Gene3D" id="3.90.25.10">
    <property type="entry name" value="UDP-galactose 4-epimerase, domain 1"/>
    <property type="match status" value="1"/>
</dbReference>
<dbReference type="Proteomes" id="UP000634668">
    <property type="component" value="Unassembled WGS sequence"/>
</dbReference>
<evidence type="ECO:0000313" key="3">
    <source>
        <dbReference type="EMBL" id="GGW50884.1"/>
    </source>
</evidence>
<organism evidence="3 4">
    <name type="scientific">Arenibacter certesii</name>
    <dbReference type="NCBI Taxonomy" id="228955"/>
    <lineage>
        <taxon>Bacteria</taxon>
        <taxon>Pseudomonadati</taxon>
        <taxon>Bacteroidota</taxon>
        <taxon>Flavobacteriia</taxon>
        <taxon>Flavobacteriales</taxon>
        <taxon>Flavobacteriaceae</taxon>
        <taxon>Arenibacter</taxon>
    </lineage>
</organism>
<dbReference type="PANTHER" id="PTHR43574">
    <property type="entry name" value="EPIMERASE-RELATED"/>
    <property type="match status" value="1"/>
</dbReference>
<dbReference type="AlphaFoldDB" id="A0A918J6B5"/>
<evidence type="ECO:0000256" key="1">
    <source>
        <dbReference type="ARBA" id="ARBA00023027"/>
    </source>
</evidence>
<evidence type="ECO:0000313" key="4">
    <source>
        <dbReference type="Proteomes" id="UP000634668"/>
    </source>
</evidence>
<name>A0A918J6B5_9FLAO</name>
<dbReference type="SUPFAM" id="SSF51735">
    <property type="entry name" value="NAD(P)-binding Rossmann-fold domains"/>
    <property type="match status" value="1"/>
</dbReference>